<dbReference type="EMBL" id="QGKY02001925">
    <property type="protein sequence ID" value="KAF2547533.1"/>
    <property type="molecule type" value="Genomic_DNA"/>
</dbReference>
<gene>
    <name evidence="1" type="ORF">F2Q70_00021475</name>
</gene>
<reference evidence="1" key="1">
    <citation type="submission" date="2019-12" db="EMBL/GenBank/DDBJ databases">
        <title>Genome sequencing and annotation of Brassica cretica.</title>
        <authorList>
            <person name="Studholme D.J."/>
            <person name="Sarris P.F."/>
        </authorList>
    </citation>
    <scope>NUCLEOTIDE SEQUENCE</scope>
    <source>
        <strain evidence="1">PFS-102/07</strain>
        <tissue evidence="1">Leaf</tissue>
    </source>
</reference>
<organism evidence="1">
    <name type="scientific">Brassica cretica</name>
    <name type="common">Mustard</name>
    <dbReference type="NCBI Taxonomy" id="69181"/>
    <lineage>
        <taxon>Eukaryota</taxon>
        <taxon>Viridiplantae</taxon>
        <taxon>Streptophyta</taxon>
        <taxon>Embryophyta</taxon>
        <taxon>Tracheophyta</taxon>
        <taxon>Spermatophyta</taxon>
        <taxon>Magnoliopsida</taxon>
        <taxon>eudicotyledons</taxon>
        <taxon>Gunneridae</taxon>
        <taxon>Pentapetalae</taxon>
        <taxon>rosids</taxon>
        <taxon>malvids</taxon>
        <taxon>Brassicales</taxon>
        <taxon>Brassicaceae</taxon>
        <taxon>Brassiceae</taxon>
        <taxon>Brassica</taxon>
    </lineage>
</organism>
<evidence type="ECO:0000313" key="1">
    <source>
        <dbReference type="EMBL" id="KAF2547533.1"/>
    </source>
</evidence>
<dbReference type="AlphaFoldDB" id="A0A8S9GNV3"/>
<name>A0A8S9GNV3_BRACR</name>
<proteinExistence type="predicted"/>
<protein>
    <submittedName>
        <fullName evidence="1">Uncharacterized protein</fullName>
    </submittedName>
</protein>
<accession>A0A8S9GNV3</accession>
<sequence length="301" mass="34951">MSRLPTKVSDSTLARQRFGRSYEESTGASEERVCIANKTSRSWRLPVETFFHLPQELFLLSEKIDLMKCRTYLFIVQDSEKGSKGRCVHTWVLNIRDFCAPPASPQTAREPNSSFSPESSLLLHFSPSTRHFRTQYLPSTRSPPPPASRFDPSLLWRSEKILWFFVCALTIKSAKLGNLKLASFVLSFPERVSSFRGFSRRRRWSLTASNKEDDLPLEHHFPAYLFTRLLNLSSRSCSETKVTDQIYYLLYLIPESLQLAMLKNPTNAFSIEENLMTFYILEGREYRSNPPSVNSWEFDWF</sequence>
<comment type="caution">
    <text evidence="1">The sequence shown here is derived from an EMBL/GenBank/DDBJ whole genome shotgun (WGS) entry which is preliminary data.</text>
</comment>